<dbReference type="Proteomes" id="UP001302072">
    <property type="component" value="Chromosome"/>
</dbReference>
<proteinExistence type="predicted"/>
<sequence>MKVNSTIAWTLCLLLLSGASASAEQQDPASIQTNEQGCTRIRSIGPQDPYKDPTPLKQACLGPYLLEIPQNYFYNNIGTEHDGSYALTLEYPLLEPFKPGERVNWDFDVNARTVTFDFSYIDRIDIREAMRRRYIPMEYKKDEPQEGLEGRIKGDKVYGLDPYYLNMELVRAYFRGRGFKEDARIMSPDRHHDWFLSKNDSGEVVTVIKCTPQEITWSGVEYRDGKVVRSKGPGFAYCSHTLMIAELDTLIEMRYLREGMQHWKRMEQRARELIAQFKVESTGNAKATSATGQSPAL</sequence>
<dbReference type="EMBL" id="CP115541">
    <property type="protein sequence ID" value="WNH54101.1"/>
    <property type="molecule type" value="Genomic_DNA"/>
</dbReference>
<evidence type="ECO:0000313" key="3">
    <source>
        <dbReference type="Proteomes" id="UP001302072"/>
    </source>
</evidence>
<evidence type="ECO:0000313" key="2">
    <source>
        <dbReference type="EMBL" id="WNH54101.1"/>
    </source>
</evidence>
<dbReference type="InterPro" id="IPR049732">
    <property type="entry name" value="Smlt3025-like"/>
</dbReference>
<dbReference type="CDD" id="cd20897">
    <property type="entry name" value="Smlt3025-like"/>
    <property type="match status" value="1"/>
</dbReference>
<protein>
    <recommendedName>
        <fullName evidence="4">Lipoprotein</fullName>
    </recommendedName>
</protein>
<name>A0ABY9YT55_9GAMM</name>
<keyword evidence="3" id="KW-1185">Reference proteome</keyword>
<reference evidence="2 3" key="1">
    <citation type="submission" date="2022-12" db="EMBL/GenBank/DDBJ databases">
        <title>Two new species, Stenotrophomonas aracearum and Stenotrophomonas oahuensis, isolated from Anthurium (Araceae family) in Hawaii.</title>
        <authorList>
            <person name="Chunag S.C."/>
            <person name="Dobhal S."/>
            <person name="Alvarez A."/>
            <person name="Arif M."/>
        </authorList>
    </citation>
    <scope>NUCLEOTIDE SEQUENCE [LARGE SCALE GENOMIC DNA]</scope>
    <source>
        <strain evidence="2 3">A5586</strain>
    </source>
</reference>
<organism evidence="2 3">
    <name type="scientific">Stenotrophomonas oahuensis</name>
    <dbReference type="NCBI Taxonomy" id="3003271"/>
    <lineage>
        <taxon>Bacteria</taxon>
        <taxon>Pseudomonadati</taxon>
        <taxon>Pseudomonadota</taxon>
        <taxon>Gammaproteobacteria</taxon>
        <taxon>Lysobacterales</taxon>
        <taxon>Lysobacteraceae</taxon>
        <taxon>Stenotrophomonas</taxon>
    </lineage>
</organism>
<evidence type="ECO:0000256" key="1">
    <source>
        <dbReference type="SAM" id="SignalP"/>
    </source>
</evidence>
<dbReference type="RefSeq" id="WP_311193214.1">
    <property type="nucleotide sequence ID" value="NZ_CP115541.1"/>
</dbReference>
<feature type="chain" id="PRO_5046881445" description="Lipoprotein" evidence="1">
    <location>
        <begin position="24"/>
        <end position="297"/>
    </location>
</feature>
<keyword evidence="1" id="KW-0732">Signal</keyword>
<accession>A0ABY9YT55</accession>
<evidence type="ECO:0008006" key="4">
    <source>
        <dbReference type="Google" id="ProtNLM"/>
    </source>
</evidence>
<gene>
    <name evidence="2" type="ORF">PDM29_07440</name>
</gene>
<feature type="signal peptide" evidence="1">
    <location>
        <begin position="1"/>
        <end position="23"/>
    </location>
</feature>